<dbReference type="InterPro" id="IPR001626">
    <property type="entry name" value="ABC_TroCD"/>
</dbReference>
<evidence type="ECO:0000256" key="1">
    <source>
        <dbReference type="ARBA" id="ARBA00004141"/>
    </source>
</evidence>
<comment type="subcellular location">
    <subcellularLocation>
        <location evidence="6">Cell membrane</location>
        <topology evidence="6">Multi-pass membrane protein</topology>
    </subcellularLocation>
    <subcellularLocation>
        <location evidence="1">Membrane</location>
        <topology evidence="1">Multi-pass membrane protein</topology>
    </subcellularLocation>
</comment>
<keyword evidence="6" id="KW-0813">Transport</keyword>
<feature type="transmembrane region" description="Helical" evidence="7">
    <location>
        <begin position="53"/>
        <end position="79"/>
    </location>
</feature>
<feature type="transmembrane region" description="Helical" evidence="7">
    <location>
        <begin position="12"/>
        <end position="33"/>
    </location>
</feature>
<evidence type="ECO:0000313" key="9">
    <source>
        <dbReference type="Proteomes" id="UP001629536"/>
    </source>
</evidence>
<evidence type="ECO:0000313" key="8">
    <source>
        <dbReference type="EMBL" id="MFM1525399.1"/>
    </source>
</evidence>
<dbReference type="EMBL" id="JBFNFH010000017">
    <property type="protein sequence ID" value="MFM1525399.1"/>
    <property type="molecule type" value="Genomic_DNA"/>
</dbReference>
<proteinExistence type="inferred from homology"/>
<accession>A0ABW9F7H0</accession>
<dbReference type="Proteomes" id="UP001629536">
    <property type="component" value="Unassembled WGS sequence"/>
</dbReference>
<feature type="transmembrane region" description="Helical" evidence="7">
    <location>
        <begin position="190"/>
        <end position="211"/>
    </location>
</feature>
<feature type="transmembrane region" description="Helical" evidence="7">
    <location>
        <begin position="218"/>
        <end position="239"/>
    </location>
</feature>
<dbReference type="PANTHER" id="PTHR30477">
    <property type="entry name" value="ABC-TRANSPORTER METAL-BINDING PROTEIN"/>
    <property type="match status" value="1"/>
</dbReference>
<feature type="transmembrane region" description="Helical" evidence="7">
    <location>
        <begin position="91"/>
        <end position="109"/>
    </location>
</feature>
<evidence type="ECO:0000256" key="6">
    <source>
        <dbReference type="RuleBase" id="RU003943"/>
    </source>
</evidence>
<comment type="caution">
    <text evidence="8">The sequence shown here is derived from an EMBL/GenBank/DDBJ whole genome shotgun (WGS) entry which is preliminary data.</text>
</comment>
<keyword evidence="9" id="KW-1185">Reference proteome</keyword>
<name>A0ABW9F7H0_9FIRM</name>
<dbReference type="PANTHER" id="PTHR30477:SF0">
    <property type="entry name" value="METAL TRANSPORT SYSTEM MEMBRANE PROTEIN TM_0125-RELATED"/>
    <property type="match status" value="1"/>
</dbReference>
<keyword evidence="3 6" id="KW-0812">Transmembrane</keyword>
<dbReference type="InterPro" id="IPR037294">
    <property type="entry name" value="ABC_BtuC-like"/>
</dbReference>
<feature type="transmembrane region" description="Helical" evidence="7">
    <location>
        <begin position="161"/>
        <end position="184"/>
    </location>
</feature>
<evidence type="ECO:0000256" key="4">
    <source>
        <dbReference type="ARBA" id="ARBA00022989"/>
    </source>
</evidence>
<dbReference type="RefSeq" id="WP_408105151.1">
    <property type="nucleotide sequence ID" value="NZ_JBFNFH010000017.1"/>
</dbReference>
<feature type="transmembrane region" description="Helical" evidence="7">
    <location>
        <begin position="245"/>
        <end position="262"/>
    </location>
</feature>
<reference evidence="8 9" key="1">
    <citation type="journal article" date="2024" name="Front. Microbiol.">
        <title>Pangenomic and biochemical analyses of Helcococcus ovis reveal widespread tetracycline resistance and a novel bacterial species, Helcococcus bovis.</title>
        <authorList>
            <person name="Cunha F."/>
            <person name="Zhai Y."/>
            <person name="Casaro S."/>
            <person name="Jones K.L."/>
            <person name="Hernandez M."/>
            <person name="Bisinotto R.S."/>
            <person name="Kariyawasam S."/>
            <person name="Brown M.B."/>
            <person name="Phillips A."/>
            <person name="Jeong K.C."/>
            <person name="Galvao K.N."/>
        </authorList>
    </citation>
    <scope>NUCLEOTIDE SEQUENCE [LARGE SCALE GENOMIC DNA]</scope>
    <source>
        <strain evidence="8 9">KG197</strain>
    </source>
</reference>
<dbReference type="SUPFAM" id="SSF81345">
    <property type="entry name" value="ABC transporter involved in vitamin B12 uptake, BtuC"/>
    <property type="match status" value="1"/>
</dbReference>
<dbReference type="Gene3D" id="1.10.3470.10">
    <property type="entry name" value="ABC transporter involved in vitamin B12 uptake, BtuC"/>
    <property type="match status" value="1"/>
</dbReference>
<evidence type="ECO:0000256" key="7">
    <source>
        <dbReference type="SAM" id="Phobius"/>
    </source>
</evidence>
<feature type="transmembrane region" description="Helical" evidence="7">
    <location>
        <begin position="129"/>
        <end position="149"/>
    </location>
</feature>
<comment type="similarity">
    <text evidence="2 6">Belongs to the ABC-3 integral membrane protein family.</text>
</comment>
<evidence type="ECO:0000256" key="3">
    <source>
        <dbReference type="ARBA" id="ARBA00022692"/>
    </source>
</evidence>
<evidence type="ECO:0000256" key="2">
    <source>
        <dbReference type="ARBA" id="ARBA00008034"/>
    </source>
</evidence>
<keyword evidence="4 7" id="KW-1133">Transmembrane helix</keyword>
<protein>
    <submittedName>
        <fullName evidence="8">Metal ABC transporter permease</fullName>
    </submittedName>
</protein>
<keyword evidence="5 7" id="KW-0472">Membrane</keyword>
<evidence type="ECO:0000256" key="5">
    <source>
        <dbReference type="ARBA" id="ARBA00023136"/>
    </source>
</evidence>
<dbReference type="Pfam" id="PF00950">
    <property type="entry name" value="ABC-3"/>
    <property type="match status" value="1"/>
</dbReference>
<organism evidence="8 9">
    <name type="scientific">Helcococcus bovis</name>
    <dbReference type="NCBI Taxonomy" id="3153252"/>
    <lineage>
        <taxon>Bacteria</taxon>
        <taxon>Bacillati</taxon>
        <taxon>Bacillota</taxon>
        <taxon>Tissierellia</taxon>
        <taxon>Tissierellales</taxon>
        <taxon>Peptoniphilaceae</taxon>
        <taxon>Helcococcus</taxon>
    </lineage>
</organism>
<sequence>MLDIFEYEFMRRAFVVGAFLAIILPCMGLPIVLKRLSMIGDTLSHSSLAGLTIGLAFGIHPLLSAIIACIIAGLSIEFIRNRLVAYQEISTVIILAASVGLAGIFTSLIGNSNSLSSYLFGSIVTISDLEYILVSIISLLVFIIYMFLYKRIYISVFDPKAAHILGVNTKMINFMITFLSAITISISAKTIGSLIVSSLLVIPVICSMQFTKTYKNTLIFSIIFSIIFVYSGLIISYIYNLKPGSVIVLVSVVFLIVSMFITKNRR</sequence>
<gene>
    <name evidence="8" type="ORF">ABGF40_06895</name>
</gene>